<dbReference type="InterPro" id="IPR036873">
    <property type="entry name" value="Rhodanese-like_dom_sf"/>
</dbReference>
<evidence type="ECO:0000313" key="2">
    <source>
        <dbReference type="EMBL" id="EFW05931.1"/>
    </source>
</evidence>
<reference evidence="2 3" key="1">
    <citation type="submission" date="2010-12" db="EMBL/GenBank/DDBJ databases">
        <title>The Genome Sequence of Coprobacillus sp. strain 29_1.</title>
        <authorList>
            <consortium name="The Broad Institute Genome Sequencing Platform"/>
            <person name="Earl A."/>
            <person name="Ward D."/>
            <person name="Feldgarden M."/>
            <person name="Gevers D."/>
            <person name="Daigneault M."/>
            <person name="Sibley C.D."/>
            <person name="White A."/>
            <person name="Strauss J."/>
            <person name="Allen-Vercoe E."/>
            <person name="Young S.K."/>
            <person name="Zeng Q."/>
            <person name="Gargeya S."/>
            <person name="Fitzgerald M."/>
            <person name="Haas B."/>
            <person name="Abouelleil A."/>
            <person name="Alvarado L."/>
            <person name="Arachchi H.M."/>
            <person name="Berlin A."/>
            <person name="Brown A."/>
            <person name="Chapman S.B."/>
            <person name="Chen Z."/>
            <person name="Dunbar C."/>
            <person name="Freedman E."/>
            <person name="Gearin G."/>
            <person name="Gellesch M."/>
            <person name="Goldberg J."/>
            <person name="Griggs A."/>
            <person name="Gujja S."/>
            <person name="Heilman E."/>
            <person name="Heiman D."/>
            <person name="Howarth C."/>
            <person name="Larson L."/>
            <person name="Lui A."/>
            <person name="MacDonald P.J.P."/>
            <person name="Mehta T."/>
            <person name="Montmayeur A."/>
            <person name="Murphy C."/>
            <person name="Neiman D."/>
            <person name="Pearson M."/>
            <person name="Priest M."/>
            <person name="Roberts A."/>
            <person name="Saif S."/>
            <person name="Shea T."/>
            <person name="Shenoy N."/>
            <person name="Sisk P."/>
            <person name="Stolte C."/>
            <person name="Sykes S."/>
            <person name="White J."/>
            <person name="Yandava C."/>
            <person name="Nusbaum C."/>
            <person name="Birren B."/>
        </authorList>
    </citation>
    <scope>NUCLEOTIDE SEQUENCE [LARGE SCALE GENOMIC DNA]</scope>
    <source>
        <strain evidence="2 3">29_1</strain>
    </source>
</reference>
<accession>E7G810</accession>
<dbReference type="Gene3D" id="3.40.250.10">
    <property type="entry name" value="Rhodanese-like domain"/>
    <property type="match status" value="1"/>
</dbReference>
<sequence length="121" mass="14354">MFGFGKKIEIKKLDINEGYRRYVKNPDKYVIICADEVKDFDNLHIAGAECLPLRIMDHFEDYYPEEDCIYCVYAINPAISERAYKKIYKKGYEVYDMGGFMDFHEQEEGLNASKRSLRRKK</sequence>
<dbReference type="OrthoDB" id="1644495at2"/>
<evidence type="ECO:0000313" key="3">
    <source>
        <dbReference type="Proteomes" id="UP000003157"/>
    </source>
</evidence>
<dbReference type="GeneID" id="78228696"/>
<name>E7G810_9FIRM</name>
<comment type="caution">
    <text evidence="2">The sequence shown here is derived from an EMBL/GenBank/DDBJ whole genome shotgun (WGS) entry which is preliminary data.</text>
</comment>
<gene>
    <name evidence="2" type="ORF">HMPREF9488_00898</name>
</gene>
<evidence type="ECO:0000259" key="1">
    <source>
        <dbReference type="PROSITE" id="PS50206"/>
    </source>
</evidence>
<dbReference type="RefSeq" id="WP_008788014.1">
    <property type="nucleotide sequence ID" value="NZ_AKCB01000001.1"/>
</dbReference>
<protein>
    <recommendedName>
        <fullName evidence="1">Rhodanese domain-containing protein</fullName>
    </recommendedName>
</protein>
<dbReference type="EMBL" id="ADKX01000012">
    <property type="protein sequence ID" value="EFW05931.1"/>
    <property type="molecule type" value="Genomic_DNA"/>
</dbReference>
<dbReference type="HOGENOM" id="CLU_2034098_0_0_9"/>
<organism evidence="2 3">
    <name type="scientific">Coprobacillus cateniformis</name>
    <dbReference type="NCBI Taxonomy" id="100884"/>
    <lineage>
        <taxon>Bacteria</taxon>
        <taxon>Bacillati</taxon>
        <taxon>Bacillota</taxon>
        <taxon>Erysipelotrichia</taxon>
        <taxon>Erysipelotrichales</taxon>
        <taxon>Coprobacillaceae</taxon>
        <taxon>Coprobacillus</taxon>
    </lineage>
</organism>
<keyword evidence="3" id="KW-1185">Reference proteome</keyword>
<dbReference type="Proteomes" id="UP000003157">
    <property type="component" value="Unassembled WGS sequence"/>
</dbReference>
<dbReference type="InterPro" id="IPR001763">
    <property type="entry name" value="Rhodanese-like_dom"/>
</dbReference>
<dbReference type="PROSITE" id="PS50206">
    <property type="entry name" value="RHODANESE_3"/>
    <property type="match status" value="1"/>
</dbReference>
<dbReference type="SUPFAM" id="SSF52821">
    <property type="entry name" value="Rhodanese/Cell cycle control phosphatase"/>
    <property type="match status" value="1"/>
</dbReference>
<proteinExistence type="predicted"/>
<feature type="domain" description="Rhodanese" evidence="1">
    <location>
        <begin position="25"/>
        <end position="112"/>
    </location>
</feature>
<dbReference type="AlphaFoldDB" id="E7G810"/>
<dbReference type="eggNOG" id="ENOG50336CE">
    <property type="taxonomic scope" value="Bacteria"/>
</dbReference>